<dbReference type="Proteomes" id="UP001597059">
    <property type="component" value="Unassembled WGS sequence"/>
</dbReference>
<comment type="subcellular location">
    <subcellularLocation>
        <location evidence="1">Cell inner membrane</location>
        <topology evidence="1">Single-pass membrane protein</topology>
    </subcellularLocation>
</comment>
<comment type="similarity">
    <text evidence="2">Belongs to the GSP J family.</text>
</comment>
<keyword evidence="8 10" id="KW-1133">Transmembrane helix</keyword>
<evidence type="ECO:0000256" key="4">
    <source>
        <dbReference type="ARBA" id="ARBA00022475"/>
    </source>
</evidence>
<evidence type="ECO:0000313" key="12">
    <source>
        <dbReference type="Proteomes" id="UP001597059"/>
    </source>
</evidence>
<dbReference type="NCBIfam" id="TIGR01711">
    <property type="entry name" value="gspJ"/>
    <property type="match status" value="1"/>
</dbReference>
<evidence type="ECO:0000256" key="10">
    <source>
        <dbReference type="SAM" id="Phobius"/>
    </source>
</evidence>
<evidence type="ECO:0000256" key="1">
    <source>
        <dbReference type="ARBA" id="ARBA00004377"/>
    </source>
</evidence>
<dbReference type="RefSeq" id="WP_377364899.1">
    <property type="nucleotide sequence ID" value="NZ_JBHTMN010000003.1"/>
</dbReference>
<evidence type="ECO:0000256" key="5">
    <source>
        <dbReference type="ARBA" id="ARBA00022481"/>
    </source>
</evidence>
<keyword evidence="5" id="KW-0488">Methylation</keyword>
<dbReference type="Pfam" id="PF07963">
    <property type="entry name" value="N_methyl"/>
    <property type="match status" value="1"/>
</dbReference>
<name>A0ABW4AWI7_9GAMM</name>
<keyword evidence="9 10" id="KW-0472">Membrane</keyword>
<protein>
    <recommendedName>
        <fullName evidence="3">Type II secretion system protein J</fullName>
    </recommendedName>
</protein>
<dbReference type="PANTHER" id="PTHR39583:SF2">
    <property type="entry name" value="TYPE II SECRETION SYSTEM PROTEIN J"/>
    <property type="match status" value="1"/>
</dbReference>
<evidence type="ECO:0000313" key="11">
    <source>
        <dbReference type="EMBL" id="MFD1382178.1"/>
    </source>
</evidence>
<organism evidence="11 12">
    <name type="scientific">Rhodanobacter aciditrophus</name>
    <dbReference type="NCBI Taxonomy" id="1623218"/>
    <lineage>
        <taxon>Bacteria</taxon>
        <taxon>Pseudomonadati</taxon>
        <taxon>Pseudomonadota</taxon>
        <taxon>Gammaproteobacteria</taxon>
        <taxon>Lysobacterales</taxon>
        <taxon>Rhodanobacteraceae</taxon>
        <taxon>Rhodanobacter</taxon>
    </lineage>
</organism>
<accession>A0ABW4AWI7</accession>
<keyword evidence="7 10" id="KW-0812">Transmembrane</keyword>
<evidence type="ECO:0000256" key="9">
    <source>
        <dbReference type="ARBA" id="ARBA00023136"/>
    </source>
</evidence>
<comment type="caution">
    <text evidence="11">The sequence shown here is derived from an EMBL/GenBank/DDBJ whole genome shotgun (WGS) entry which is preliminary data.</text>
</comment>
<dbReference type="PROSITE" id="PS00409">
    <property type="entry name" value="PROKAR_NTER_METHYL"/>
    <property type="match status" value="1"/>
</dbReference>
<keyword evidence="4" id="KW-1003">Cell membrane</keyword>
<evidence type="ECO:0000256" key="3">
    <source>
        <dbReference type="ARBA" id="ARBA00021539"/>
    </source>
</evidence>
<dbReference type="PANTHER" id="PTHR39583">
    <property type="entry name" value="TYPE II SECRETION SYSTEM PROTEIN J-RELATED"/>
    <property type="match status" value="1"/>
</dbReference>
<dbReference type="EMBL" id="JBHTMN010000003">
    <property type="protein sequence ID" value="MFD1382178.1"/>
    <property type="molecule type" value="Genomic_DNA"/>
</dbReference>
<keyword evidence="12" id="KW-1185">Reference proteome</keyword>
<dbReference type="InterPro" id="IPR045584">
    <property type="entry name" value="Pilin-like"/>
</dbReference>
<gene>
    <name evidence="11" type="primary">gspJ</name>
    <name evidence="11" type="ORF">ACFQ45_02285</name>
</gene>
<dbReference type="InterPro" id="IPR010055">
    <property type="entry name" value="T2SS_protein-GspJ"/>
</dbReference>
<sequence length="209" mass="23112">MRSVSKGFTLIELLIVLGILGFVGAVSFDMLNSSLQLQNRVGAQGSQLEKITRAVNWVQSDAEQFIQRPIRDGLGEVQPALSIQEGALQWTRSGWNNPLGAMRSRLQRVEYRNTADGLERRFWRVLDRDQTSQPVLQQLEGIQAIRAQVLTASGWQSSWPLETTLPGASVLTEQPIALRIEFKTEALGSFTRLIELPGIPSEAVSGGDL</sequence>
<dbReference type="InterPro" id="IPR012902">
    <property type="entry name" value="N_methyl_site"/>
</dbReference>
<evidence type="ECO:0000256" key="7">
    <source>
        <dbReference type="ARBA" id="ARBA00022692"/>
    </source>
</evidence>
<evidence type="ECO:0000256" key="8">
    <source>
        <dbReference type="ARBA" id="ARBA00022989"/>
    </source>
</evidence>
<dbReference type="InterPro" id="IPR051621">
    <property type="entry name" value="T2SS_protein_J"/>
</dbReference>
<evidence type="ECO:0000256" key="6">
    <source>
        <dbReference type="ARBA" id="ARBA00022519"/>
    </source>
</evidence>
<dbReference type="SUPFAM" id="SSF54523">
    <property type="entry name" value="Pili subunits"/>
    <property type="match status" value="1"/>
</dbReference>
<dbReference type="Pfam" id="PF11612">
    <property type="entry name" value="T2SSJ"/>
    <property type="match status" value="1"/>
</dbReference>
<proteinExistence type="inferred from homology"/>
<dbReference type="Gene3D" id="3.10.610.10">
    <property type="entry name" value="GSPII I/J protein-like"/>
    <property type="match status" value="1"/>
</dbReference>
<evidence type="ECO:0000256" key="2">
    <source>
        <dbReference type="ARBA" id="ARBA00011084"/>
    </source>
</evidence>
<dbReference type="NCBIfam" id="TIGR02532">
    <property type="entry name" value="IV_pilin_GFxxxE"/>
    <property type="match status" value="1"/>
</dbReference>
<keyword evidence="6" id="KW-0997">Cell inner membrane</keyword>
<feature type="transmembrane region" description="Helical" evidence="10">
    <location>
        <begin position="7"/>
        <end position="28"/>
    </location>
</feature>
<reference evidence="12" key="1">
    <citation type="journal article" date="2019" name="Int. J. Syst. Evol. Microbiol.">
        <title>The Global Catalogue of Microorganisms (GCM) 10K type strain sequencing project: providing services to taxonomists for standard genome sequencing and annotation.</title>
        <authorList>
            <consortium name="The Broad Institute Genomics Platform"/>
            <consortium name="The Broad Institute Genome Sequencing Center for Infectious Disease"/>
            <person name="Wu L."/>
            <person name="Ma J."/>
        </authorList>
    </citation>
    <scope>NUCLEOTIDE SEQUENCE [LARGE SCALE GENOMIC DNA]</scope>
    <source>
        <strain evidence="12">JCM 30774</strain>
    </source>
</reference>